<dbReference type="InterPro" id="IPR000182">
    <property type="entry name" value="GNAT_dom"/>
</dbReference>
<evidence type="ECO:0000313" key="2">
    <source>
        <dbReference type="EMBL" id="GGA38328.1"/>
    </source>
</evidence>
<reference evidence="3" key="1">
    <citation type="journal article" date="2019" name="Int. J. Syst. Evol. Microbiol.">
        <title>The Global Catalogue of Microorganisms (GCM) 10K type strain sequencing project: providing services to taxonomists for standard genome sequencing and annotation.</title>
        <authorList>
            <consortium name="The Broad Institute Genomics Platform"/>
            <consortium name="The Broad Institute Genome Sequencing Center for Infectious Disease"/>
            <person name="Wu L."/>
            <person name="Ma J."/>
        </authorList>
    </citation>
    <scope>NUCLEOTIDE SEQUENCE [LARGE SCALE GENOMIC DNA]</scope>
    <source>
        <strain evidence="3">CGMCC 1.12806</strain>
    </source>
</reference>
<name>A0ABQ1G7M8_9GAMM</name>
<accession>A0ABQ1G7M8</accession>
<dbReference type="Pfam" id="PF00583">
    <property type="entry name" value="Acetyltransf_1"/>
    <property type="match status" value="1"/>
</dbReference>
<proteinExistence type="predicted"/>
<dbReference type="InterPro" id="IPR016181">
    <property type="entry name" value="Acyl_CoA_acyltransferase"/>
</dbReference>
<sequence length="152" mass="17072">MQNIRVERLSSVTETLVSDLTNLLSELSETASDLEIHVLKGIINSEPVQIFVAYDDAIPAPAGMLTLVCVTLLSGKKCIIEDVIVGTRFRRRGIASELLHSAIVYSRTYGARYIDLTSRSERVAANELYKKTGFIKRQTNVYRRILLEKLDL</sequence>
<dbReference type="CDD" id="cd04301">
    <property type="entry name" value="NAT_SF"/>
    <property type="match status" value="1"/>
</dbReference>
<comment type="caution">
    <text evidence="2">The sequence shown here is derived from an EMBL/GenBank/DDBJ whole genome shotgun (WGS) entry which is preliminary data.</text>
</comment>
<protein>
    <recommendedName>
        <fullName evidence="1">N-acetyltransferase domain-containing protein</fullName>
    </recommendedName>
</protein>
<dbReference type="Proteomes" id="UP000627464">
    <property type="component" value="Unassembled WGS sequence"/>
</dbReference>
<dbReference type="PROSITE" id="PS51186">
    <property type="entry name" value="GNAT"/>
    <property type="match status" value="1"/>
</dbReference>
<evidence type="ECO:0000313" key="3">
    <source>
        <dbReference type="Proteomes" id="UP000627464"/>
    </source>
</evidence>
<organism evidence="2 3">
    <name type="scientific">Hafnia psychrotolerans</name>
    <dbReference type="NCBI Taxonomy" id="1477018"/>
    <lineage>
        <taxon>Bacteria</taxon>
        <taxon>Pseudomonadati</taxon>
        <taxon>Pseudomonadota</taxon>
        <taxon>Gammaproteobacteria</taxon>
        <taxon>Enterobacterales</taxon>
        <taxon>Hafniaceae</taxon>
        <taxon>Hafnia</taxon>
    </lineage>
</organism>
<gene>
    <name evidence="2" type="ORF">GCM10011328_11450</name>
</gene>
<dbReference type="RefSeq" id="WP_188471410.1">
    <property type="nucleotide sequence ID" value="NZ_BMFZ01000003.1"/>
</dbReference>
<keyword evidence="3" id="KW-1185">Reference proteome</keyword>
<evidence type="ECO:0000259" key="1">
    <source>
        <dbReference type="PROSITE" id="PS51186"/>
    </source>
</evidence>
<dbReference type="SUPFAM" id="SSF55729">
    <property type="entry name" value="Acyl-CoA N-acyltransferases (Nat)"/>
    <property type="match status" value="1"/>
</dbReference>
<dbReference type="EMBL" id="BMFZ01000003">
    <property type="protein sequence ID" value="GGA38328.1"/>
    <property type="molecule type" value="Genomic_DNA"/>
</dbReference>
<dbReference type="Gene3D" id="3.40.630.30">
    <property type="match status" value="1"/>
</dbReference>
<feature type="domain" description="N-acetyltransferase" evidence="1">
    <location>
        <begin position="7"/>
        <end position="152"/>
    </location>
</feature>